<dbReference type="Proteomes" id="UP000461948">
    <property type="component" value="Unassembled WGS sequence"/>
</dbReference>
<dbReference type="EMBL" id="WKLC01000001">
    <property type="protein sequence ID" value="MSE13615.1"/>
    <property type="molecule type" value="Genomic_DNA"/>
</dbReference>
<organism evidence="1 2">
    <name type="scientific">Enterobacter agglomerans</name>
    <name type="common">Erwinia herbicola</name>
    <name type="synonym">Pantoea agglomerans</name>
    <dbReference type="NCBI Taxonomy" id="549"/>
    <lineage>
        <taxon>Bacteria</taxon>
        <taxon>Pseudomonadati</taxon>
        <taxon>Pseudomonadota</taxon>
        <taxon>Gammaproteobacteria</taxon>
        <taxon>Enterobacterales</taxon>
        <taxon>Erwiniaceae</taxon>
        <taxon>Pantoea</taxon>
        <taxon>Pantoea agglomerans group</taxon>
    </lineage>
</organism>
<evidence type="ECO:0000313" key="2">
    <source>
        <dbReference type="Proteomes" id="UP000461948"/>
    </source>
</evidence>
<protein>
    <submittedName>
        <fullName evidence="1">Uncharacterized protein</fullName>
    </submittedName>
</protein>
<evidence type="ECO:0000313" key="1">
    <source>
        <dbReference type="EMBL" id="MSE13615.1"/>
    </source>
</evidence>
<proteinExistence type="predicted"/>
<sequence length="235" mass="26482">MTYTGMFFFILPAAVLVWGWRAYRRLRNHEAALRLREEEVERYELARLLERESAEREHAAMLIRMDVSDRWFRHAWPLTQVSLMWAGPPVAVSSAVPAALRYAAGEISRNGITNITCGCTEDAARPLQPGFLWQTVSRVTENGPSFFTDGCGDSIKASVWHRAFGRTLMSDSQARVDIILQVTRHMPVEIFSAWLCCIADQLDEGMTDDGHYDDDSGWGFRILLPDSPGANGSDL</sequence>
<reference evidence="1 2" key="1">
    <citation type="submission" date="2019-11" db="EMBL/GenBank/DDBJ databases">
        <title>Draft Genome Sequence of Plant Growth-Promoting Rhizosphere-Associated Bacteria.</title>
        <authorList>
            <person name="Vasilyev I.Y."/>
            <person name="Radchenko V."/>
            <person name="Ilnitskaya E.V."/>
        </authorList>
    </citation>
    <scope>NUCLEOTIDE SEQUENCE [LARGE SCALE GENOMIC DNA]</scope>
    <source>
        <strain evidence="1 2">VRA_MhP_f</strain>
    </source>
</reference>
<name>A0A7X2MI95_ENTAG</name>
<accession>A0A7X2MI95</accession>
<dbReference type="AlphaFoldDB" id="A0A7X2MI95"/>
<gene>
    <name evidence="1" type="ORF">GKC49_00100</name>
</gene>
<comment type="caution">
    <text evidence="1">The sequence shown here is derived from an EMBL/GenBank/DDBJ whole genome shotgun (WGS) entry which is preliminary data.</text>
</comment>